<reference evidence="3" key="1">
    <citation type="submission" date="2013-06" db="EMBL/GenBank/DDBJ databases">
        <authorList>
            <person name="Zhao Q."/>
        </authorList>
    </citation>
    <scope>NUCLEOTIDE SEQUENCE</scope>
    <source>
        <strain evidence="3">cv. W1943</strain>
    </source>
</reference>
<name>A0A0E0RIC8_ORYRU</name>
<evidence type="ECO:0000313" key="3">
    <source>
        <dbReference type="Proteomes" id="UP000008022"/>
    </source>
</evidence>
<accession>A0A0E0RIC8</accession>
<reference evidence="2" key="2">
    <citation type="submission" date="2015-06" db="UniProtKB">
        <authorList>
            <consortium name="EnsemblPlants"/>
        </authorList>
    </citation>
    <scope>IDENTIFICATION</scope>
</reference>
<dbReference type="AlphaFoldDB" id="A0A0E0RIC8"/>
<proteinExistence type="predicted"/>
<protein>
    <submittedName>
        <fullName evidence="2">Uncharacterized protein</fullName>
    </submittedName>
</protein>
<keyword evidence="3" id="KW-1185">Reference proteome</keyword>
<dbReference type="Gramene" id="ORUFI12G16370.1">
    <property type="protein sequence ID" value="ORUFI12G16370.1"/>
    <property type="gene ID" value="ORUFI12G16370"/>
</dbReference>
<dbReference type="Proteomes" id="UP000008022">
    <property type="component" value="Unassembled WGS sequence"/>
</dbReference>
<evidence type="ECO:0000313" key="2">
    <source>
        <dbReference type="EnsemblPlants" id="ORUFI12G16370.1"/>
    </source>
</evidence>
<sequence>MPKKETATSAGALARRLGRAAGGGGVAATPLFAGEDVPPVVSTRNGSDAGEEDTPARARAVTTRPDGA</sequence>
<dbReference type="HOGENOM" id="CLU_2798437_0_0_1"/>
<dbReference type="EnsemblPlants" id="ORUFI12G16370.1">
    <property type="protein sequence ID" value="ORUFI12G16370.1"/>
    <property type="gene ID" value="ORUFI12G16370"/>
</dbReference>
<feature type="region of interest" description="Disordered" evidence="1">
    <location>
        <begin position="18"/>
        <end position="68"/>
    </location>
</feature>
<organism evidence="2 3">
    <name type="scientific">Oryza rufipogon</name>
    <name type="common">Brownbeard rice</name>
    <name type="synonym">Asian wild rice</name>
    <dbReference type="NCBI Taxonomy" id="4529"/>
    <lineage>
        <taxon>Eukaryota</taxon>
        <taxon>Viridiplantae</taxon>
        <taxon>Streptophyta</taxon>
        <taxon>Embryophyta</taxon>
        <taxon>Tracheophyta</taxon>
        <taxon>Spermatophyta</taxon>
        <taxon>Magnoliopsida</taxon>
        <taxon>Liliopsida</taxon>
        <taxon>Poales</taxon>
        <taxon>Poaceae</taxon>
        <taxon>BOP clade</taxon>
        <taxon>Oryzoideae</taxon>
        <taxon>Oryzeae</taxon>
        <taxon>Oryzinae</taxon>
        <taxon>Oryza</taxon>
    </lineage>
</organism>
<evidence type="ECO:0000256" key="1">
    <source>
        <dbReference type="SAM" id="MobiDB-lite"/>
    </source>
</evidence>